<dbReference type="InterPro" id="IPR036509">
    <property type="entry name" value="Met_Sox_Rdtase_MsrA_sf"/>
</dbReference>
<keyword evidence="2 5" id="KW-0560">Oxidoreductase</keyword>
<protein>
    <recommendedName>
        <fullName evidence="5">Peptide methionine sulfoxide reductase MsrA</fullName>
        <shortName evidence="5">Protein-methionine-S-oxide reductase</shortName>
        <ecNumber evidence="5">1.8.4.11</ecNumber>
    </recommendedName>
    <alternativeName>
        <fullName evidence="5">Peptide-methionine (S)-S-oxide reductase</fullName>
        <shortName evidence="5">Peptide Met(O) reductase</shortName>
    </alternativeName>
</protein>
<dbReference type="RefSeq" id="WP_090289888.1">
    <property type="nucleotide sequence ID" value="NZ_FNCK01000004.1"/>
</dbReference>
<dbReference type="GO" id="GO:0033744">
    <property type="term" value="F:L-methionine:thioredoxin-disulfide S-oxidoreductase activity"/>
    <property type="evidence" value="ECO:0007669"/>
    <property type="project" value="RHEA"/>
</dbReference>
<sequence>METKETAIFAGGCFWCMVHPFDERDGVLEVVSGYTGGDTVNPTYEEVCSGQTGHAEAVKIDYDPSKINYQDLLTIYWSSVDPTDKDGQFGDRGSSYRPEIFYTTAAQKEAAERSKAELEASNIFKKPIIVPISPAQPFYPAEDYHQDFHHKEPAHYQNFYKASGRKQFVETTQDKMKEEIDL</sequence>
<evidence type="ECO:0000313" key="7">
    <source>
        <dbReference type="EMBL" id="SDG28318.1"/>
    </source>
</evidence>
<dbReference type="HAMAP" id="MF_01401">
    <property type="entry name" value="MsrA"/>
    <property type="match status" value="1"/>
</dbReference>
<dbReference type="OrthoDB" id="4174719at2"/>
<dbReference type="AlphaFoldDB" id="A0A1G7SZD4"/>
<name>A0A1G7SZD4_9LACT</name>
<comment type="catalytic activity">
    <reaction evidence="4 5">
        <text>[thioredoxin]-disulfide + L-methionine + H2O = L-methionine (S)-S-oxide + [thioredoxin]-dithiol</text>
        <dbReference type="Rhea" id="RHEA:19993"/>
        <dbReference type="Rhea" id="RHEA-COMP:10698"/>
        <dbReference type="Rhea" id="RHEA-COMP:10700"/>
        <dbReference type="ChEBI" id="CHEBI:15377"/>
        <dbReference type="ChEBI" id="CHEBI:29950"/>
        <dbReference type="ChEBI" id="CHEBI:50058"/>
        <dbReference type="ChEBI" id="CHEBI:57844"/>
        <dbReference type="ChEBI" id="CHEBI:58772"/>
        <dbReference type="EC" id="1.8.4.11"/>
    </reaction>
</comment>
<dbReference type="GO" id="GO:0008113">
    <property type="term" value="F:peptide-methionine (S)-S-oxide reductase activity"/>
    <property type="evidence" value="ECO:0007669"/>
    <property type="project" value="UniProtKB-UniRule"/>
</dbReference>
<evidence type="ECO:0000256" key="5">
    <source>
        <dbReference type="HAMAP-Rule" id="MF_01401"/>
    </source>
</evidence>
<evidence type="ECO:0000256" key="3">
    <source>
        <dbReference type="ARBA" id="ARBA00047806"/>
    </source>
</evidence>
<dbReference type="PANTHER" id="PTHR43774:SF1">
    <property type="entry name" value="PEPTIDE METHIONINE SULFOXIDE REDUCTASE MSRA 2"/>
    <property type="match status" value="1"/>
</dbReference>
<comment type="function">
    <text evidence="5">Has an important function as a repair enzyme for proteins that have been inactivated by oxidation. Catalyzes the reversible oxidation-reduction of methionine sulfoxide in proteins to methionine.</text>
</comment>
<dbReference type="SUPFAM" id="SSF55068">
    <property type="entry name" value="Peptide methionine sulfoxide reductase"/>
    <property type="match status" value="1"/>
</dbReference>
<evidence type="ECO:0000256" key="2">
    <source>
        <dbReference type="ARBA" id="ARBA00023002"/>
    </source>
</evidence>
<feature type="active site" evidence="5">
    <location>
        <position position="13"/>
    </location>
</feature>
<feature type="domain" description="Peptide methionine sulphoxide reductase MsrA" evidence="6">
    <location>
        <begin position="6"/>
        <end position="157"/>
    </location>
</feature>
<proteinExistence type="inferred from homology"/>
<dbReference type="STRING" id="120956.SAMN05421791_104221"/>
<gene>
    <name evidence="5" type="primary">msrA</name>
    <name evidence="7" type="ORF">SAMN05421791_104221</name>
</gene>
<dbReference type="EC" id="1.8.4.11" evidence="5"/>
<reference evidence="7 8" key="1">
    <citation type="submission" date="2016-10" db="EMBL/GenBank/DDBJ databases">
        <authorList>
            <person name="de Groot N.N."/>
        </authorList>
    </citation>
    <scope>NUCLEOTIDE SEQUENCE [LARGE SCALE GENOMIC DNA]</scope>
    <source>
        <strain evidence="7 8">ATCC BAA-466</strain>
    </source>
</reference>
<dbReference type="Proteomes" id="UP000199708">
    <property type="component" value="Unassembled WGS sequence"/>
</dbReference>
<keyword evidence="8" id="KW-1185">Reference proteome</keyword>
<dbReference type="NCBIfam" id="TIGR00401">
    <property type="entry name" value="msrA"/>
    <property type="match status" value="1"/>
</dbReference>
<comment type="catalytic activity">
    <reaction evidence="3 5">
        <text>L-methionyl-[protein] + [thioredoxin]-disulfide + H2O = L-methionyl-(S)-S-oxide-[protein] + [thioredoxin]-dithiol</text>
        <dbReference type="Rhea" id="RHEA:14217"/>
        <dbReference type="Rhea" id="RHEA-COMP:10698"/>
        <dbReference type="Rhea" id="RHEA-COMP:10700"/>
        <dbReference type="Rhea" id="RHEA-COMP:12313"/>
        <dbReference type="Rhea" id="RHEA-COMP:12315"/>
        <dbReference type="ChEBI" id="CHEBI:15377"/>
        <dbReference type="ChEBI" id="CHEBI:16044"/>
        <dbReference type="ChEBI" id="CHEBI:29950"/>
        <dbReference type="ChEBI" id="CHEBI:44120"/>
        <dbReference type="ChEBI" id="CHEBI:50058"/>
        <dbReference type="EC" id="1.8.4.11"/>
    </reaction>
</comment>
<evidence type="ECO:0000256" key="1">
    <source>
        <dbReference type="ARBA" id="ARBA00005591"/>
    </source>
</evidence>
<dbReference type="PANTHER" id="PTHR43774">
    <property type="entry name" value="PEPTIDE METHIONINE SULFOXIDE REDUCTASE"/>
    <property type="match status" value="1"/>
</dbReference>
<evidence type="ECO:0000313" key="8">
    <source>
        <dbReference type="Proteomes" id="UP000199708"/>
    </source>
</evidence>
<evidence type="ECO:0000256" key="4">
    <source>
        <dbReference type="ARBA" id="ARBA00048782"/>
    </source>
</evidence>
<evidence type="ECO:0000259" key="6">
    <source>
        <dbReference type="Pfam" id="PF01625"/>
    </source>
</evidence>
<comment type="similarity">
    <text evidence="1 5">Belongs to the MsrA Met sulfoxide reductase family.</text>
</comment>
<accession>A0A1G7SZD4</accession>
<dbReference type="Gene3D" id="3.30.1060.10">
    <property type="entry name" value="Peptide methionine sulphoxide reductase MsrA"/>
    <property type="match status" value="1"/>
</dbReference>
<organism evidence="7 8">
    <name type="scientific">Facklamia miroungae</name>
    <dbReference type="NCBI Taxonomy" id="120956"/>
    <lineage>
        <taxon>Bacteria</taxon>
        <taxon>Bacillati</taxon>
        <taxon>Bacillota</taxon>
        <taxon>Bacilli</taxon>
        <taxon>Lactobacillales</taxon>
        <taxon>Aerococcaceae</taxon>
        <taxon>Facklamia</taxon>
    </lineage>
</organism>
<dbReference type="Pfam" id="PF01625">
    <property type="entry name" value="PMSR"/>
    <property type="match status" value="1"/>
</dbReference>
<dbReference type="InterPro" id="IPR002569">
    <property type="entry name" value="Met_Sox_Rdtase_MsrA_dom"/>
</dbReference>
<dbReference type="EMBL" id="FNCK01000004">
    <property type="protein sequence ID" value="SDG28318.1"/>
    <property type="molecule type" value="Genomic_DNA"/>
</dbReference>